<protein>
    <submittedName>
        <fullName evidence="2">Uncharacterized protein</fullName>
    </submittedName>
</protein>
<dbReference type="OrthoDB" id="2929219at2759"/>
<evidence type="ECO:0000256" key="1">
    <source>
        <dbReference type="SAM" id="Phobius"/>
    </source>
</evidence>
<dbReference type="Proteomes" id="UP000217790">
    <property type="component" value="Unassembled WGS sequence"/>
</dbReference>
<feature type="transmembrane region" description="Helical" evidence="1">
    <location>
        <begin position="121"/>
        <end position="147"/>
    </location>
</feature>
<evidence type="ECO:0000313" key="2">
    <source>
        <dbReference type="EMBL" id="PBK95217.1"/>
    </source>
</evidence>
<proteinExistence type="predicted"/>
<keyword evidence="1" id="KW-0812">Transmembrane</keyword>
<organism evidence="2 3">
    <name type="scientific">Armillaria gallica</name>
    <name type="common">Bulbous honey fungus</name>
    <name type="synonym">Armillaria bulbosa</name>
    <dbReference type="NCBI Taxonomy" id="47427"/>
    <lineage>
        <taxon>Eukaryota</taxon>
        <taxon>Fungi</taxon>
        <taxon>Dikarya</taxon>
        <taxon>Basidiomycota</taxon>
        <taxon>Agaricomycotina</taxon>
        <taxon>Agaricomycetes</taxon>
        <taxon>Agaricomycetidae</taxon>
        <taxon>Agaricales</taxon>
        <taxon>Marasmiineae</taxon>
        <taxon>Physalacriaceae</taxon>
        <taxon>Armillaria</taxon>
    </lineage>
</organism>
<evidence type="ECO:0000313" key="3">
    <source>
        <dbReference type="Proteomes" id="UP000217790"/>
    </source>
</evidence>
<feature type="transmembrane region" description="Helical" evidence="1">
    <location>
        <begin position="20"/>
        <end position="41"/>
    </location>
</feature>
<feature type="transmembrane region" description="Helical" evidence="1">
    <location>
        <begin position="82"/>
        <end position="115"/>
    </location>
</feature>
<sequence length="172" mass="19165">MTEQLQTQIFSVPGCRTKLVTNPVLISLILNTLIVISSMALPDHGAHTLWISISAAVLTYAHHFAVLCLNRKYQRTSKKFPVMSTLWCIITLFLIGALWLVAIAFEFCLGLGYFWQPAVQAFGYIVELLSTLVEAGIIFFLGCTCIWERKHTKRAYEGTWDGPHPTTSADGG</sequence>
<gene>
    <name evidence="2" type="ORF">ARMGADRAFT_1011088</name>
</gene>
<keyword evidence="3" id="KW-1185">Reference proteome</keyword>
<keyword evidence="1" id="KW-0472">Membrane</keyword>
<dbReference type="EMBL" id="KZ293652">
    <property type="protein sequence ID" value="PBK95217.1"/>
    <property type="molecule type" value="Genomic_DNA"/>
</dbReference>
<reference evidence="3" key="1">
    <citation type="journal article" date="2017" name="Nat. Ecol. Evol.">
        <title>Genome expansion and lineage-specific genetic innovations in the forest pathogenic fungi Armillaria.</title>
        <authorList>
            <person name="Sipos G."/>
            <person name="Prasanna A.N."/>
            <person name="Walter M.C."/>
            <person name="O'Connor E."/>
            <person name="Balint B."/>
            <person name="Krizsan K."/>
            <person name="Kiss B."/>
            <person name="Hess J."/>
            <person name="Varga T."/>
            <person name="Slot J."/>
            <person name="Riley R."/>
            <person name="Boka B."/>
            <person name="Rigling D."/>
            <person name="Barry K."/>
            <person name="Lee J."/>
            <person name="Mihaltcheva S."/>
            <person name="LaButti K."/>
            <person name="Lipzen A."/>
            <person name="Waldron R."/>
            <person name="Moloney N.M."/>
            <person name="Sperisen C."/>
            <person name="Kredics L."/>
            <person name="Vagvoelgyi C."/>
            <person name="Patrignani A."/>
            <person name="Fitzpatrick D."/>
            <person name="Nagy I."/>
            <person name="Doyle S."/>
            <person name="Anderson J.B."/>
            <person name="Grigoriev I.V."/>
            <person name="Gueldener U."/>
            <person name="Muensterkoetter M."/>
            <person name="Nagy L.G."/>
        </authorList>
    </citation>
    <scope>NUCLEOTIDE SEQUENCE [LARGE SCALE GENOMIC DNA]</scope>
    <source>
        <strain evidence="3">Ar21-2</strain>
    </source>
</reference>
<feature type="transmembrane region" description="Helical" evidence="1">
    <location>
        <begin position="47"/>
        <end position="70"/>
    </location>
</feature>
<keyword evidence="1" id="KW-1133">Transmembrane helix</keyword>
<name>A0A2H3E1L8_ARMGA</name>
<accession>A0A2H3E1L8</accession>
<dbReference type="OMA" id="CIWERKH"/>
<dbReference type="AlphaFoldDB" id="A0A2H3E1L8"/>
<dbReference type="InParanoid" id="A0A2H3E1L8"/>